<organism evidence="1">
    <name type="scientific">Schlesneria paludicola</name>
    <dbReference type="NCBI Taxonomy" id="360056"/>
    <lineage>
        <taxon>Bacteria</taxon>
        <taxon>Pseudomonadati</taxon>
        <taxon>Planctomycetota</taxon>
        <taxon>Planctomycetia</taxon>
        <taxon>Planctomycetales</taxon>
        <taxon>Planctomycetaceae</taxon>
        <taxon>Schlesneria</taxon>
    </lineage>
</organism>
<name>A0A7C4QHF8_9PLAN</name>
<gene>
    <name evidence="1" type="ORF">ENS64_06405</name>
</gene>
<proteinExistence type="predicted"/>
<dbReference type="AlphaFoldDB" id="A0A7C4QHF8"/>
<dbReference type="SUPFAM" id="SSF53649">
    <property type="entry name" value="Alkaline phosphatase-like"/>
    <property type="match status" value="1"/>
</dbReference>
<dbReference type="Gene3D" id="3.40.720.10">
    <property type="entry name" value="Alkaline Phosphatase, subunit A"/>
    <property type="match status" value="1"/>
</dbReference>
<reference evidence="1" key="1">
    <citation type="journal article" date="2020" name="mSystems">
        <title>Genome- and Community-Level Interaction Insights into Carbon Utilization and Element Cycling Functions of Hydrothermarchaeota in Hydrothermal Sediment.</title>
        <authorList>
            <person name="Zhou Z."/>
            <person name="Liu Y."/>
            <person name="Xu W."/>
            <person name="Pan J."/>
            <person name="Luo Z.H."/>
            <person name="Li M."/>
        </authorList>
    </citation>
    <scope>NUCLEOTIDE SEQUENCE [LARGE SCALE GENOMIC DNA]</scope>
    <source>
        <strain evidence="1">SpSt-508</strain>
    </source>
</reference>
<protein>
    <submittedName>
        <fullName evidence="1">DUF1501 domain-containing protein</fullName>
    </submittedName>
</protein>
<dbReference type="InterPro" id="IPR017850">
    <property type="entry name" value="Alkaline_phosphatase_core_sf"/>
</dbReference>
<sequence length="482" mass="53038">MNNALLRAVTRRHFFHDCRIGLGAIALSTLLAKDGRSAPAEVVGQPPGFVPGSRGLHHAPKAKAVIFLFMAGGPSQLELFTPKPKLQELHGQTIPASYVAGKRFAFLKPDAKLLGTARKFARYGQCGADVSELLPHFARIVDDVTIVRSMKTDVFNHGPAKLFVNTGSPQFMGRPSMGAWVTYGIGSESQNLPGFVVLQSGPRGPRGGAALWASGFLPTSYQGVPLRQGKDPILNLSNPPGIDEQRQHDFITAVNDLNRWHWEEQHDPEIATRITQYEMAYRMQTSAPELMDLSGETQATLDLYGATPGKPSFANNCLLARRLVERGVRFVQLYHTDWDHHGNPGTELGKSLEERCLEVDRPSAALVQDLKQRGLLDQTIVIWGGEFGRTPQGEPRDLIGRDHHIEGYTMWLAGGGFKAGAVVGETDEIGYYAVEDVVHVHDLQATILHLLGIDHLKLVYKFQGRKYRLTDIHGEVAAKLLA</sequence>
<dbReference type="EMBL" id="DSVQ01000012">
    <property type="protein sequence ID" value="HGT38881.1"/>
    <property type="molecule type" value="Genomic_DNA"/>
</dbReference>
<evidence type="ECO:0000313" key="1">
    <source>
        <dbReference type="EMBL" id="HGT38881.1"/>
    </source>
</evidence>
<comment type="caution">
    <text evidence="1">The sequence shown here is derived from an EMBL/GenBank/DDBJ whole genome shotgun (WGS) entry which is preliminary data.</text>
</comment>
<dbReference type="PANTHER" id="PTHR43737:SF1">
    <property type="entry name" value="DUF1501 DOMAIN-CONTAINING PROTEIN"/>
    <property type="match status" value="1"/>
</dbReference>
<dbReference type="Pfam" id="PF07394">
    <property type="entry name" value="DUF1501"/>
    <property type="match status" value="1"/>
</dbReference>
<dbReference type="InterPro" id="IPR010869">
    <property type="entry name" value="DUF1501"/>
</dbReference>
<accession>A0A7C4QHF8</accession>
<dbReference type="PANTHER" id="PTHR43737">
    <property type="entry name" value="BLL7424 PROTEIN"/>
    <property type="match status" value="1"/>
</dbReference>